<dbReference type="AlphaFoldDB" id="M5RS16"/>
<dbReference type="EMBL" id="ANOG01000144">
    <property type="protein sequence ID" value="EMI22138.1"/>
    <property type="molecule type" value="Genomic_DNA"/>
</dbReference>
<reference evidence="1 2" key="1">
    <citation type="journal article" date="2013" name="Mar. Genomics">
        <title>Expression of sulfatases in Rhodopirellula baltica and the diversity of sulfatases in the genus Rhodopirellula.</title>
        <authorList>
            <person name="Wegner C.E."/>
            <person name="Richter-Heitmann T."/>
            <person name="Klindworth A."/>
            <person name="Klockow C."/>
            <person name="Richter M."/>
            <person name="Achstetter T."/>
            <person name="Glockner F.O."/>
            <person name="Harder J."/>
        </authorList>
    </citation>
    <scope>NUCLEOTIDE SEQUENCE [LARGE SCALE GENOMIC DNA]</scope>
    <source>
        <strain evidence="1 2">SM1</strain>
    </source>
</reference>
<dbReference type="RefSeq" id="WP_008692064.1">
    <property type="nucleotide sequence ID" value="NZ_ANOG01000144.1"/>
</dbReference>
<dbReference type="PATRIC" id="fig|1265738.3.peg.920"/>
<evidence type="ECO:0000313" key="1">
    <source>
        <dbReference type="EMBL" id="EMI22138.1"/>
    </source>
</evidence>
<organism evidence="1 2">
    <name type="scientific">Rhodopirellula maiorica SM1</name>
    <dbReference type="NCBI Taxonomy" id="1265738"/>
    <lineage>
        <taxon>Bacteria</taxon>
        <taxon>Pseudomonadati</taxon>
        <taxon>Planctomycetota</taxon>
        <taxon>Planctomycetia</taxon>
        <taxon>Pirellulales</taxon>
        <taxon>Pirellulaceae</taxon>
        <taxon>Novipirellula</taxon>
    </lineage>
</organism>
<accession>M5RS16</accession>
<gene>
    <name evidence="1" type="ORF">RMSM_00925</name>
</gene>
<evidence type="ECO:0000313" key="2">
    <source>
        <dbReference type="Proteomes" id="UP000011991"/>
    </source>
</evidence>
<name>M5RS16_9BACT</name>
<dbReference type="Proteomes" id="UP000011991">
    <property type="component" value="Unassembled WGS sequence"/>
</dbReference>
<sequence length="53" mass="6138">MNVSNTDALIEVAMLIRDSDRNSLSYTYRCAYSMLRRMDVSFTLSELLAIQRC</sequence>
<comment type="caution">
    <text evidence="1">The sequence shown here is derived from an EMBL/GenBank/DDBJ whole genome shotgun (WGS) entry which is preliminary data.</text>
</comment>
<protein>
    <submittedName>
        <fullName evidence="1">Uncharacterized protein</fullName>
    </submittedName>
</protein>
<keyword evidence="2" id="KW-1185">Reference proteome</keyword>
<proteinExistence type="predicted"/>